<evidence type="ECO:0000256" key="2">
    <source>
        <dbReference type="ARBA" id="ARBA00004584"/>
    </source>
</evidence>
<protein>
    <recommendedName>
        <fullName evidence="4">Centromere protein L</fullName>
    </recommendedName>
</protein>
<dbReference type="InterPro" id="IPR025204">
    <property type="entry name" value="CENP-L"/>
</dbReference>
<evidence type="ECO:0000256" key="6">
    <source>
        <dbReference type="ARBA" id="ARBA00023242"/>
    </source>
</evidence>
<evidence type="ECO:0000313" key="9">
    <source>
        <dbReference type="Proteomes" id="UP000515158"/>
    </source>
</evidence>
<gene>
    <name evidence="10 11" type="primary">LOC117642725</name>
</gene>
<dbReference type="AlphaFoldDB" id="A0A6P8YK61"/>
<comment type="subcellular location">
    <subcellularLocation>
        <location evidence="2">Chromosome</location>
        <location evidence="2">Centromere</location>
    </subcellularLocation>
    <subcellularLocation>
        <location evidence="1">Nucleus</location>
    </subcellularLocation>
</comment>
<reference evidence="10 11" key="1">
    <citation type="submission" date="2025-04" db="UniProtKB">
        <authorList>
            <consortium name="RefSeq"/>
        </authorList>
    </citation>
    <scope>IDENTIFICATION</scope>
    <source>
        <tissue evidence="10 11">Total insect</tissue>
    </source>
</reference>
<dbReference type="RefSeq" id="XP_034237100.1">
    <property type="nucleotide sequence ID" value="XM_034381209.1"/>
</dbReference>
<evidence type="ECO:0000256" key="4">
    <source>
        <dbReference type="ARBA" id="ARBA00016380"/>
    </source>
</evidence>
<keyword evidence="5" id="KW-0158">Chromosome</keyword>
<feature type="compositionally biased region" description="Polar residues" evidence="8">
    <location>
        <begin position="35"/>
        <end position="58"/>
    </location>
</feature>
<evidence type="ECO:0000256" key="5">
    <source>
        <dbReference type="ARBA" id="ARBA00022454"/>
    </source>
</evidence>
<name>A0A6P8YK61_THRPL</name>
<evidence type="ECO:0000313" key="10">
    <source>
        <dbReference type="RefSeq" id="XP_034237100.1"/>
    </source>
</evidence>
<dbReference type="PANTHER" id="PTHR31740">
    <property type="entry name" value="CENTROMERE PROTEIN L"/>
    <property type="match status" value="1"/>
</dbReference>
<dbReference type="KEGG" id="tpal:117642725"/>
<dbReference type="Pfam" id="PF13092">
    <property type="entry name" value="CENP-L"/>
    <property type="match status" value="1"/>
</dbReference>
<proteinExistence type="inferred from homology"/>
<evidence type="ECO:0000256" key="8">
    <source>
        <dbReference type="SAM" id="MobiDB-lite"/>
    </source>
</evidence>
<organism evidence="11">
    <name type="scientific">Thrips palmi</name>
    <name type="common">Melon thrips</name>
    <dbReference type="NCBI Taxonomy" id="161013"/>
    <lineage>
        <taxon>Eukaryota</taxon>
        <taxon>Metazoa</taxon>
        <taxon>Ecdysozoa</taxon>
        <taxon>Arthropoda</taxon>
        <taxon>Hexapoda</taxon>
        <taxon>Insecta</taxon>
        <taxon>Pterygota</taxon>
        <taxon>Neoptera</taxon>
        <taxon>Paraneoptera</taxon>
        <taxon>Thysanoptera</taxon>
        <taxon>Terebrantia</taxon>
        <taxon>Thripoidea</taxon>
        <taxon>Thripidae</taxon>
        <taxon>Thrips</taxon>
    </lineage>
</organism>
<keyword evidence="6" id="KW-0539">Nucleus</keyword>
<sequence>MSASSFSSPSPPKRLRTKGTLTSSREVSREKTLPRTESTLYNTPFKSRNQSLCRPNTSDSQVKKAIKKLKGFLNKQWHFFQVSSLFNMDYSEVCMKRYARRLKEKLMSRLPDDSSTVYEVIYTTFPNLKLNDVDHEAVEITVVKINEEGNRTMAYNAVLFSWGARENMQQANAIFLPIMLCQGLKTLMNQVHVEFQLLHDCFVSPFDVRDDELRTLCVGIFDNSSYQDTDNIKLKFIPPNNVKSRSLNISLPANIFSELWKCIPKGDQDWGDAETTTFWKDFHTHTYNSFGIDLGRFGLSSIALPDIVFNKEMVKANRKEQLYLTLSFLMNLINPLCSVAPHVHEVVVLD</sequence>
<accession>A0A6P8YK61</accession>
<comment type="similarity">
    <text evidence="3">Belongs to the CENP-L/IML3 family.</text>
</comment>
<dbReference type="PANTHER" id="PTHR31740:SF2">
    <property type="entry name" value="CENTROMERE PROTEIN L"/>
    <property type="match status" value="1"/>
</dbReference>
<evidence type="ECO:0000313" key="11">
    <source>
        <dbReference type="RefSeq" id="XP_034237101.1"/>
    </source>
</evidence>
<evidence type="ECO:0000256" key="7">
    <source>
        <dbReference type="ARBA" id="ARBA00023328"/>
    </source>
</evidence>
<dbReference type="RefSeq" id="XP_034237101.1">
    <property type="nucleotide sequence ID" value="XM_034381210.1"/>
</dbReference>
<evidence type="ECO:0000256" key="3">
    <source>
        <dbReference type="ARBA" id="ARBA00011060"/>
    </source>
</evidence>
<dbReference type="Proteomes" id="UP000515158">
    <property type="component" value="Unplaced"/>
</dbReference>
<keyword evidence="9" id="KW-1185">Reference proteome</keyword>
<dbReference type="OrthoDB" id="6336727at2759"/>
<dbReference type="GO" id="GO:0000775">
    <property type="term" value="C:chromosome, centromeric region"/>
    <property type="evidence" value="ECO:0007669"/>
    <property type="project" value="UniProtKB-SubCell"/>
</dbReference>
<keyword evidence="7" id="KW-0137">Centromere</keyword>
<dbReference type="GeneID" id="117642725"/>
<feature type="region of interest" description="Disordered" evidence="8">
    <location>
        <begin position="1"/>
        <end position="58"/>
    </location>
</feature>
<evidence type="ECO:0000256" key="1">
    <source>
        <dbReference type="ARBA" id="ARBA00004123"/>
    </source>
</evidence>
<dbReference type="GO" id="GO:0005634">
    <property type="term" value="C:nucleus"/>
    <property type="evidence" value="ECO:0007669"/>
    <property type="project" value="UniProtKB-SubCell"/>
</dbReference>